<dbReference type="GO" id="GO:0003864">
    <property type="term" value="F:3-methyl-2-oxobutanoate hydroxymethyltransferase activity"/>
    <property type="evidence" value="ECO:0007669"/>
    <property type="project" value="UniProtKB-UniRule"/>
</dbReference>
<dbReference type="PIRSF" id="PIRSF000388">
    <property type="entry name" value="Pantoate_hydroxy_MeTrfase"/>
    <property type="match status" value="1"/>
</dbReference>
<keyword evidence="7 10" id="KW-0460">Magnesium</keyword>
<dbReference type="RefSeq" id="WP_163703180.1">
    <property type="nucleotide sequence ID" value="NZ_QXHD01000004.1"/>
</dbReference>
<dbReference type="Proteomes" id="UP000481033">
    <property type="component" value="Unassembled WGS sequence"/>
</dbReference>
<comment type="function">
    <text evidence="6 7">Catalyzes the reversible reaction in which hydroxymethyl group from 5,10-methylenetetrahydrofolate is transferred onto alpha-ketoisovalerate to form ketopantoate.</text>
</comment>
<dbReference type="InterPro" id="IPR015813">
    <property type="entry name" value="Pyrv/PenolPyrv_kinase-like_dom"/>
</dbReference>
<dbReference type="NCBIfam" id="NF001452">
    <property type="entry name" value="PRK00311.1"/>
    <property type="match status" value="1"/>
</dbReference>
<evidence type="ECO:0000256" key="1">
    <source>
        <dbReference type="ARBA" id="ARBA00005033"/>
    </source>
</evidence>
<evidence type="ECO:0000256" key="6">
    <source>
        <dbReference type="ARBA" id="ARBA00056497"/>
    </source>
</evidence>
<dbReference type="GO" id="GO:0032259">
    <property type="term" value="P:methylation"/>
    <property type="evidence" value="ECO:0007669"/>
    <property type="project" value="UniProtKB-KW"/>
</dbReference>
<feature type="binding site" evidence="7 10">
    <location>
        <position position="115"/>
    </location>
    <ligand>
        <name>Mg(2+)</name>
        <dbReference type="ChEBI" id="CHEBI:18420"/>
    </ligand>
</feature>
<gene>
    <name evidence="7 11" type="primary">panB</name>
    <name evidence="11" type="ORF">DXZ20_35600</name>
</gene>
<comment type="pathway">
    <text evidence="1 7">Cofactor biosynthesis; (R)-pantothenate biosynthesis; (R)-pantoate from 3-methyl-2-oxobutanoate: step 1/2.</text>
</comment>
<dbReference type="EMBL" id="QXHD01000004">
    <property type="protein sequence ID" value="NEZ60870.1"/>
    <property type="molecule type" value="Genomic_DNA"/>
</dbReference>
<feature type="binding site" evidence="7 10">
    <location>
        <position position="45"/>
    </location>
    <ligand>
        <name>Mg(2+)</name>
        <dbReference type="ChEBI" id="CHEBI:18420"/>
    </ligand>
</feature>
<keyword evidence="5 7" id="KW-0808">Transferase</keyword>
<organism evidence="11 12">
    <name type="scientific">Adonisia turfae CCMR0081</name>
    <dbReference type="NCBI Taxonomy" id="2292702"/>
    <lineage>
        <taxon>Bacteria</taxon>
        <taxon>Bacillati</taxon>
        <taxon>Cyanobacteriota</taxon>
        <taxon>Adonisia</taxon>
        <taxon>Adonisia turfae</taxon>
    </lineage>
</organism>
<evidence type="ECO:0000256" key="10">
    <source>
        <dbReference type="PIRSR" id="PIRSR000388-3"/>
    </source>
</evidence>
<dbReference type="NCBIfam" id="TIGR00222">
    <property type="entry name" value="panB"/>
    <property type="match status" value="1"/>
</dbReference>
<dbReference type="HAMAP" id="MF_00156">
    <property type="entry name" value="PanB"/>
    <property type="match status" value="1"/>
</dbReference>
<evidence type="ECO:0000256" key="5">
    <source>
        <dbReference type="ARBA" id="ARBA00022679"/>
    </source>
</evidence>
<evidence type="ECO:0000313" key="11">
    <source>
        <dbReference type="EMBL" id="NEZ60870.1"/>
    </source>
</evidence>
<dbReference type="GO" id="GO:0015940">
    <property type="term" value="P:pantothenate biosynthetic process"/>
    <property type="evidence" value="ECO:0007669"/>
    <property type="project" value="UniProtKB-UniRule"/>
</dbReference>
<dbReference type="InterPro" id="IPR003700">
    <property type="entry name" value="Pantoate_hydroxy_MeTrfase"/>
</dbReference>
<keyword evidence="12" id="KW-1185">Reference proteome</keyword>
<feature type="binding site" evidence="7 9">
    <location>
        <position position="84"/>
    </location>
    <ligand>
        <name>3-methyl-2-oxobutanoate</name>
        <dbReference type="ChEBI" id="CHEBI:11851"/>
    </ligand>
</feature>
<dbReference type="UniPathway" id="UPA00028">
    <property type="reaction ID" value="UER00003"/>
</dbReference>
<keyword evidence="4 7" id="KW-0566">Pantothenate biosynthesis</keyword>
<reference evidence="11 12" key="1">
    <citation type="journal article" date="2020" name="Microb. Ecol.">
        <title>Ecogenomics of the Marine Benthic Filamentous Cyanobacterium Adonisia.</title>
        <authorList>
            <person name="Walter J.M."/>
            <person name="Coutinho F.H."/>
            <person name="Leomil L."/>
            <person name="Hargreaves P.I."/>
            <person name="Campeao M.E."/>
            <person name="Vieira V.V."/>
            <person name="Silva B.S."/>
            <person name="Fistarol G.O."/>
            <person name="Salomon P.S."/>
            <person name="Sawabe T."/>
            <person name="Mino S."/>
            <person name="Hosokawa M."/>
            <person name="Miyashita H."/>
            <person name="Maruyama F."/>
            <person name="van Verk M.C."/>
            <person name="Dutilh B.E."/>
            <person name="Thompson C.C."/>
            <person name="Thompson F.L."/>
        </authorList>
    </citation>
    <scope>NUCLEOTIDE SEQUENCE [LARGE SCALE GENOMIC DNA]</scope>
    <source>
        <strain evidence="11 12">CCMR0081</strain>
    </source>
</reference>
<comment type="caution">
    <text evidence="11">The sequence shown here is derived from an EMBL/GenBank/DDBJ whole genome shotgun (WGS) entry which is preliminary data.</text>
</comment>
<keyword evidence="11" id="KW-0489">Methyltransferase</keyword>
<comment type="cofactor">
    <cofactor evidence="7 10">
        <name>Mg(2+)</name>
        <dbReference type="ChEBI" id="CHEBI:18420"/>
    </cofactor>
    <text evidence="7 10">Binds 1 Mg(2+) ion per subunit.</text>
</comment>
<comment type="subunit">
    <text evidence="3 7">Homodecamer; pentamer of dimers.</text>
</comment>
<feature type="binding site" evidence="7 10">
    <location>
        <position position="84"/>
    </location>
    <ligand>
        <name>Mg(2+)</name>
        <dbReference type="ChEBI" id="CHEBI:18420"/>
    </ligand>
</feature>
<dbReference type="Gene3D" id="3.20.20.60">
    <property type="entry name" value="Phosphoenolpyruvate-binding domains"/>
    <property type="match status" value="1"/>
</dbReference>
<dbReference type="PANTHER" id="PTHR20881">
    <property type="entry name" value="3-METHYL-2-OXOBUTANOATE HYDROXYMETHYLTRANSFERASE"/>
    <property type="match status" value="1"/>
</dbReference>
<dbReference type="InterPro" id="IPR040442">
    <property type="entry name" value="Pyrv_kinase-like_dom_sf"/>
</dbReference>
<dbReference type="GO" id="GO:0008168">
    <property type="term" value="F:methyltransferase activity"/>
    <property type="evidence" value="ECO:0007669"/>
    <property type="project" value="UniProtKB-KW"/>
</dbReference>
<comment type="catalytic activity">
    <reaction evidence="7">
        <text>(6R)-5,10-methylene-5,6,7,8-tetrahydrofolate + 3-methyl-2-oxobutanoate + H2O = 2-dehydropantoate + (6S)-5,6,7,8-tetrahydrofolate</text>
        <dbReference type="Rhea" id="RHEA:11824"/>
        <dbReference type="ChEBI" id="CHEBI:11561"/>
        <dbReference type="ChEBI" id="CHEBI:11851"/>
        <dbReference type="ChEBI" id="CHEBI:15377"/>
        <dbReference type="ChEBI" id="CHEBI:15636"/>
        <dbReference type="ChEBI" id="CHEBI:57453"/>
        <dbReference type="EC" id="2.1.2.11"/>
    </reaction>
</comment>
<evidence type="ECO:0000256" key="4">
    <source>
        <dbReference type="ARBA" id="ARBA00022655"/>
    </source>
</evidence>
<evidence type="ECO:0000256" key="7">
    <source>
        <dbReference type="HAMAP-Rule" id="MF_00156"/>
    </source>
</evidence>
<dbReference type="CDD" id="cd06557">
    <property type="entry name" value="KPHMT-like"/>
    <property type="match status" value="1"/>
</dbReference>
<evidence type="ECO:0000256" key="2">
    <source>
        <dbReference type="ARBA" id="ARBA00008676"/>
    </source>
</evidence>
<dbReference type="EC" id="2.1.2.11" evidence="7"/>
<evidence type="ECO:0000256" key="9">
    <source>
        <dbReference type="PIRSR" id="PIRSR000388-2"/>
    </source>
</evidence>
<evidence type="ECO:0000313" key="12">
    <source>
        <dbReference type="Proteomes" id="UP000481033"/>
    </source>
</evidence>
<feature type="active site" description="Proton acceptor" evidence="7 8">
    <location>
        <position position="180"/>
    </location>
</feature>
<protein>
    <recommendedName>
        <fullName evidence="7">3-methyl-2-oxobutanoate hydroxymethyltransferase</fullName>
        <ecNumber evidence="7">2.1.2.11</ecNumber>
    </recommendedName>
    <alternativeName>
        <fullName evidence="7">Ketopantoate hydroxymethyltransferase</fullName>
        <shortName evidence="7">KPHMT</shortName>
    </alternativeName>
</protein>
<evidence type="ECO:0000256" key="3">
    <source>
        <dbReference type="ARBA" id="ARBA00011424"/>
    </source>
</evidence>
<comment type="similarity">
    <text evidence="2 7">Belongs to the PanB family.</text>
</comment>
<proteinExistence type="inferred from homology"/>
<dbReference type="FunFam" id="3.20.20.60:FF:000003">
    <property type="entry name" value="3-methyl-2-oxobutanoate hydroxymethyltransferase"/>
    <property type="match status" value="1"/>
</dbReference>
<comment type="subcellular location">
    <subcellularLocation>
        <location evidence="7">Cytoplasm</location>
    </subcellularLocation>
</comment>
<dbReference type="SUPFAM" id="SSF51621">
    <property type="entry name" value="Phosphoenolpyruvate/pyruvate domain"/>
    <property type="match status" value="1"/>
</dbReference>
<feature type="binding site" evidence="7 9">
    <location>
        <begin position="45"/>
        <end position="46"/>
    </location>
    <ligand>
        <name>3-methyl-2-oxobutanoate</name>
        <dbReference type="ChEBI" id="CHEBI:11851"/>
    </ligand>
</feature>
<sequence length="267" mass="29013">MSRITIQDLSSYKSRGERFTMLTAYDYLTATIFDETGIPLILVGDTLGIFVQGHDTTLPVTMDAMVYHCEIVARAVHHALVIGDLPFGSYTTLEEGVQNAGRLIKEAGVQAVKLEGRHDQLIQRLTQNGIPVMGHLGLTPQSYHQLSGNKVQARTTAAVEILIQDALALEDAGIFALLLEAIPSVAAHDITAALKIPTIGIGAGPDCDGQVLVSTEMLGLHEGQSPRFVKQYAQLHRHITAAAKCFAEEVREGDYPSAEHSYNWVLK</sequence>
<evidence type="ECO:0000256" key="8">
    <source>
        <dbReference type="PIRSR" id="PIRSR000388-1"/>
    </source>
</evidence>
<dbReference type="PANTHER" id="PTHR20881:SF0">
    <property type="entry name" value="3-METHYL-2-OXOBUTANOATE HYDROXYMETHYLTRANSFERASE"/>
    <property type="match status" value="1"/>
</dbReference>
<dbReference type="GO" id="GO:0005737">
    <property type="term" value="C:cytoplasm"/>
    <property type="evidence" value="ECO:0007669"/>
    <property type="project" value="UniProtKB-SubCell"/>
</dbReference>
<feature type="binding site" evidence="7 9">
    <location>
        <position position="113"/>
    </location>
    <ligand>
        <name>3-methyl-2-oxobutanoate</name>
        <dbReference type="ChEBI" id="CHEBI:11851"/>
    </ligand>
</feature>
<dbReference type="Pfam" id="PF02548">
    <property type="entry name" value="Pantoate_transf"/>
    <property type="match status" value="1"/>
</dbReference>
<accession>A0A6M0RY80</accession>
<keyword evidence="7" id="KW-0963">Cytoplasm</keyword>
<keyword evidence="7 10" id="KW-0479">Metal-binding</keyword>
<dbReference type="AlphaFoldDB" id="A0A6M0RY80"/>
<dbReference type="GO" id="GO:0000287">
    <property type="term" value="F:magnesium ion binding"/>
    <property type="evidence" value="ECO:0007669"/>
    <property type="project" value="TreeGrafter"/>
</dbReference>
<name>A0A6M0RY80_9CYAN</name>